<feature type="region of interest" description="Disordered" evidence="1">
    <location>
        <begin position="344"/>
        <end position="390"/>
    </location>
</feature>
<accession>A0AAV4GJZ5</accession>
<feature type="compositionally biased region" description="Basic and acidic residues" evidence="1">
    <location>
        <begin position="366"/>
        <end position="390"/>
    </location>
</feature>
<gene>
    <name evidence="3" type="ORF">ElyMa_002432300</name>
</gene>
<keyword evidence="4" id="KW-1185">Reference proteome</keyword>
<dbReference type="Proteomes" id="UP000762676">
    <property type="component" value="Unassembled WGS sequence"/>
</dbReference>
<sequence>MRRKLFTNLQDSTAMNLHQTEEDTESTQNHLDVSDRDGAHAPLQTQIDSPTASYPGMTVDFPVQNVSTRSNSVKLNVNSYIGESQAKPYSLCPDDKHTAPAPTCEHSKGQSDGCFKFRFPVPFPGTKNLCKGDLSNNTGLLYMFEDHVTSKNYSPEAEVFTSGVMQAILTRILSSARTSATISASVRAPHDKSRAGEFDSTSRSPCRKITDVDILQAFQSDDHLLQLHSLVPLSEISLELSLLGQSVSTLSSLAIRPKRRDQIQDSCHLNRLLRRQYLVLHQNQPFQKSQLTHLLLKPQHKQHCLEQDEDKQQKTHHLHKNEQPVPSTCKPPWLRAKQQTLTEFETTPSRQAGLSSSQAQPVPDFFDSRDAQPTDKAGAERQETAHVNEKLKSTREHCKTSTFIRRGDTTSCEDFIKAEYNKCGSKADKTSVLGNIEQRILFAEVFEKHDLCMLMMMTVLIIFWWLCASWI</sequence>
<evidence type="ECO:0000313" key="3">
    <source>
        <dbReference type="EMBL" id="GFR85011.1"/>
    </source>
</evidence>
<dbReference type="EMBL" id="BMAT01004972">
    <property type="protein sequence ID" value="GFR85011.1"/>
    <property type="molecule type" value="Genomic_DNA"/>
</dbReference>
<evidence type="ECO:0000256" key="1">
    <source>
        <dbReference type="SAM" id="MobiDB-lite"/>
    </source>
</evidence>
<dbReference type="AlphaFoldDB" id="A0AAV4GJZ5"/>
<keyword evidence="2" id="KW-0812">Transmembrane</keyword>
<feature type="region of interest" description="Disordered" evidence="1">
    <location>
        <begin position="1"/>
        <end position="36"/>
    </location>
</feature>
<keyword evidence="2" id="KW-1133">Transmembrane helix</keyword>
<feature type="compositionally biased region" description="Basic and acidic residues" evidence="1">
    <location>
        <begin position="303"/>
        <end position="313"/>
    </location>
</feature>
<feature type="compositionally biased region" description="Polar residues" evidence="1">
    <location>
        <begin position="7"/>
        <end position="18"/>
    </location>
</feature>
<feature type="compositionally biased region" description="Polar residues" evidence="1">
    <location>
        <begin position="344"/>
        <end position="360"/>
    </location>
</feature>
<keyword evidence="2" id="KW-0472">Membrane</keyword>
<protein>
    <submittedName>
        <fullName evidence="3">Uncharacterized protein</fullName>
    </submittedName>
</protein>
<reference evidence="3 4" key="1">
    <citation type="journal article" date="2021" name="Elife">
        <title>Chloroplast acquisition without the gene transfer in kleptoplastic sea slugs, Plakobranchus ocellatus.</title>
        <authorList>
            <person name="Maeda T."/>
            <person name="Takahashi S."/>
            <person name="Yoshida T."/>
            <person name="Shimamura S."/>
            <person name="Takaki Y."/>
            <person name="Nagai Y."/>
            <person name="Toyoda A."/>
            <person name="Suzuki Y."/>
            <person name="Arimoto A."/>
            <person name="Ishii H."/>
            <person name="Satoh N."/>
            <person name="Nishiyama T."/>
            <person name="Hasebe M."/>
            <person name="Maruyama T."/>
            <person name="Minagawa J."/>
            <person name="Obokata J."/>
            <person name="Shigenobu S."/>
        </authorList>
    </citation>
    <scope>NUCLEOTIDE SEQUENCE [LARGE SCALE GENOMIC DNA]</scope>
</reference>
<feature type="transmembrane region" description="Helical" evidence="2">
    <location>
        <begin position="453"/>
        <end position="470"/>
    </location>
</feature>
<evidence type="ECO:0000313" key="4">
    <source>
        <dbReference type="Proteomes" id="UP000762676"/>
    </source>
</evidence>
<proteinExistence type="predicted"/>
<name>A0AAV4GJZ5_9GAST</name>
<comment type="caution">
    <text evidence="3">The sequence shown here is derived from an EMBL/GenBank/DDBJ whole genome shotgun (WGS) entry which is preliminary data.</text>
</comment>
<organism evidence="3 4">
    <name type="scientific">Elysia marginata</name>
    <dbReference type="NCBI Taxonomy" id="1093978"/>
    <lineage>
        <taxon>Eukaryota</taxon>
        <taxon>Metazoa</taxon>
        <taxon>Spiralia</taxon>
        <taxon>Lophotrochozoa</taxon>
        <taxon>Mollusca</taxon>
        <taxon>Gastropoda</taxon>
        <taxon>Heterobranchia</taxon>
        <taxon>Euthyneura</taxon>
        <taxon>Panpulmonata</taxon>
        <taxon>Sacoglossa</taxon>
        <taxon>Placobranchoidea</taxon>
        <taxon>Plakobranchidae</taxon>
        <taxon>Elysia</taxon>
    </lineage>
</organism>
<evidence type="ECO:0000256" key="2">
    <source>
        <dbReference type="SAM" id="Phobius"/>
    </source>
</evidence>
<feature type="region of interest" description="Disordered" evidence="1">
    <location>
        <begin position="302"/>
        <end position="332"/>
    </location>
</feature>